<dbReference type="Proteomes" id="UP001152797">
    <property type="component" value="Unassembled WGS sequence"/>
</dbReference>
<accession>A0A9P1G7V2</accession>
<evidence type="ECO:0000256" key="1">
    <source>
        <dbReference type="ARBA" id="ARBA00001974"/>
    </source>
</evidence>
<keyword evidence="3" id="KW-0285">Flavoprotein</keyword>
<dbReference type="PANTHER" id="PTHR10961:SF10">
    <property type="entry name" value="FAD DEPENDENT OXIDOREDUCTASE DOMAIN-CONTAINING PROTEIN"/>
    <property type="match status" value="1"/>
</dbReference>
<comment type="cofactor">
    <cofactor evidence="1">
        <name>FAD</name>
        <dbReference type="ChEBI" id="CHEBI:57692"/>
    </cofactor>
</comment>
<sequence length="529" mass="59011">MGADNPMAISIQLLGIYRIADPDKVWADLADLSIKEYQAIEREAGERFHHETGFLAVGDPSMDYIHQVEQTMASFGTEGQDFFIYTKKEDFEQHFPFLRLSFDEHSWRGLWQPRKAGHLSPRTLALIQAALAGRNGADVIDTQLDGVHAEAEHWVLQLHGKGRLEAKKVLLAAGWNTSWLSKETERLDIKHQMSQAVLLEVSEPMPTMPVIILRGPRDPEEYWYVLPPIKYPDGRTYLKMGYEGKALNKVLSSQEESQRWMQSGRAVPELFSAAERMAKQFFPGAAFTGQRRSIVCITDATQPTAQGEQRPYIDFLQKGLAVASGGNGWAAKSSDHIGWLAAEMMSNASGWASDEVPKRALPSLLQVSFVSGHGAWRAVVRAVSHADRWDRWDPQALGFRFVEPWDVLWSQIRVRDATSGTCCAAEIDEGHQDQDQGEKNDVGMGEVPTDQALYGNLQLRAELLHEVLQGERPIQPEELQGPWIDVTSAVQCLVEQSAIRVHGSATYSKADLPGFYNPTPLRLAGTLGP</sequence>
<dbReference type="GO" id="GO:0008115">
    <property type="term" value="F:sarcosine oxidase activity"/>
    <property type="evidence" value="ECO:0007669"/>
    <property type="project" value="TreeGrafter"/>
</dbReference>
<dbReference type="Gene3D" id="3.30.9.10">
    <property type="entry name" value="D-Amino Acid Oxidase, subunit A, domain 2"/>
    <property type="match status" value="1"/>
</dbReference>
<dbReference type="EMBL" id="CAMXCT030002785">
    <property type="protein sequence ID" value="CAL4787789.1"/>
    <property type="molecule type" value="Genomic_DNA"/>
</dbReference>
<evidence type="ECO:0000259" key="7">
    <source>
        <dbReference type="Pfam" id="PF01266"/>
    </source>
</evidence>
<name>A0A9P1G7V2_9DINO</name>
<reference evidence="10 11" key="2">
    <citation type="submission" date="2024-05" db="EMBL/GenBank/DDBJ databases">
        <authorList>
            <person name="Chen Y."/>
            <person name="Shah S."/>
            <person name="Dougan E. K."/>
            <person name="Thang M."/>
            <person name="Chan C."/>
        </authorList>
    </citation>
    <scope>NUCLEOTIDE SEQUENCE [LARGE SCALE GENOMIC DNA]</scope>
</reference>
<dbReference type="SUPFAM" id="SSF51905">
    <property type="entry name" value="FAD/NAD(P)-binding domain"/>
    <property type="match status" value="1"/>
</dbReference>
<evidence type="ECO:0000313" key="9">
    <source>
        <dbReference type="EMBL" id="CAI4000477.1"/>
    </source>
</evidence>
<keyword evidence="4" id="KW-0274">FAD</keyword>
<evidence type="ECO:0000256" key="5">
    <source>
        <dbReference type="ARBA" id="ARBA00023002"/>
    </source>
</evidence>
<comment type="similarity">
    <text evidence="2">Belongs to the MSOX/MTOX family.</text>
</comment>
<evidence type="ECO:0000256" key="4">
    <source>
        <dbReference type="ARBA" id="ARBA00022827"/>
    </source>
</evidence>
<proteinExistence type="inferred from homology"/>
<evidence type="ECO:0000256" key="2">
    <source>
        <dbReference type="ARBA" id="ARBA00010989"/>
    </source>
</evidence>
<gene>
    <name evidence="9" type="ORF">C1SCF055_LOCUS26593</name>
</gene>
<evidence type="ECO:0000313" key="11">
    <source>
        <dbReference type="Proteomes" id="UP001152797"/>
    </source>
</evidence>
<dbReference type="GO" id="GO:0050660">
    <property type="term" value="F:flavin adenine dinucleotide binding"/>
    <property type="evidence" value="ECO:0007669"/>
    <property type="project" value="InterPro"/>
</dbReference>
<feature type="domain" description="DnaJ-like protein C11 C-terminal" evidence="8">
    <location>
        <begin position="451"/>
        <end position="521"/>
    </location>
</feature>
<feature type="domain" description="FAD dependent oxidoreductase" evidence="7">
    <location>
        <begin position="24"/>
        <end position="344"/>
    </location>
</feature>
<dbReference type="EMBL" id="CAMXCT010002785">
    <property type="protein sequence ID" value="CAI4000477.1"/>
    <property type="molecule type" value="Genomic_DNA"/>
</dbReference>
<evidence type="ECO:0000256" key="6">
    <source>
        <dbReference type="ARBA" id="ARBA00023186"/>
    </source>
</evidence>
<comment type="caution">
    <text evidence="9">The sequence shown here is derived from an EMBL/GenBank/DDBJ whole genome shotgun (WGS) entry which is preliminary data.</text>
</comment>
<dbReference type="EMBL" id="CAMXCT020002785">
    <property type="protein sequence ID" value="CAL1153852.1"/>
    <property type="molecule type" value="Genomic_DNA"/>
</dbReference>
<dbReference type="Gene3D" id="3.50.50.60">
    <property type="entry name" value="FAD/NAD(P)-binding domain"/>
    <property type="match status" value="1"/>
</dbReference>
<dbReference type="AlphaFoldDB" id="A0A9P1G7V2"/>
<dbReference type="InterPro" id="IPR045170">
    <property type="entry name" value="MTOX"/>
</dbReference>
<dbReference type="InterPro" id="IPR024586">
    <property type="entry name" value="DnaJ-like_C11_C"/>
</dbReference>
<evidence type="ECO:0000313" key="10">
    <source>
        <dbReference type="EMBL" id="CAL4787789.1"/>
    </source>
</evidence>
<keyword evidence="11" id="KW-1185">Reference proteome</keyword>
<feature type="non-terminal residue" evidence="9">
    <location>
        <position position="529"/>
    </location>
</feature>
<dbReference type="OrthoDB" id="10250354at2759"/>
<organism evidence="9">
    <name type="scientific">Cladocopium goreaui</name>
    <dbReference type="NCBI Taxonomy" id="2562237"/>
    <lineage>
        <taxon>Eukaryota</taxon>
        <taxon>Sar</taxon>
        <taxon>Alveolata</taxon>
        <taxon>Dinophyceae</taxon>
        <taxon>Suessiales</taxon>
        <taxon>Symbiodiniaceae</taxon>
        <taxon>Cladocopium</taxon>
    </lineage>
</organism>
<dbReference type="PANTHER" id="PTHR10961">
    <property type="entry name" value="PEROXISOMAL SARCOSINE OXIDASE"/>
    <property type="match status" value="1"/>
</dbReference>
<reference evidence="9" key="1">
    <citation type="submission" date="2022-10" db="EMBL/GenBank/DDBJ databases">
        <authorList>
            <person name="Chen Y."/>
            <person name="Dougan E. K."/>
            <person name="Chan C."/>
            <person name="Rhodes N."/>
            <person name="Thang M."/>
        </authorList>
    </citation>
    <scope>NUCLEOTIDE SEQUENCE</scope>
</reference>
<evidence type="ECO:0000259" key="8">
    <source>
        <dbReference type="Pfam" id="PF11875"/>
    </source>
</evidence>
<dbReference type="InterPro" id="IPR036188">
    <property type="entry name" value="FAD/NAD-bd_sf"/>
</dbReference>
<protein>
    <submittedName>
        <fullName evidence="10">FAD dependent oxidoreductase domain-containing protein</fullName>
    </submittedName>
</protein>
<evidence type="ECO:0000256" key="3">
    <source>
        <dbReference type="ARBA" id="ARBA00022630"/>
    </source>
</evidence>
<dbReference type="Pfam" id="PF01266">
    <property type="entry name" value="DAO"/>
    <property type="match status" value="1"/>
</dbReference>
<dbReference type="Pfam" id="PF11875">
    <property type="entry name" value="DnaJ-like_C11_C"/>
    <property type="match status" value="1"/>
</dbReference>
<keyword evidence="5" id="KW-0560">Oxidoreductase</keyword>
<dbReference type="InterPro" id="IPR006076">
    <property type="entry name" value="FAD-dep_OxRdtase"/>
</dbReference>
<keyword evidence="6" id="KW-0143">Chaperone</keyword>